<keyword evidence="1" id="KW-0378">Hydrolase</keyword>
<reference evidence="4" key="2">
    <citation type="submission" date="2019-01" db="EMBL/GenBank/DDBJ databases">
        <title>Genome sequence of Desulfonema ishimotonii strain Tokyo 01.</title>
        <authorList>
            <person name="Fukui M."/>
        </authorList>
    </citation>
    <scope>NUCLEOTIDE SEQUENCE [LARGE SCALE GENOMIC DNA]</scope>
    <source>
        <strain evidence="4">Tokyo 01</strain>
    </source>
</reference>
<protein>
    <recommendedName>
        <fullName evidence="2">HAMP domain-containing protein</fullName>
    </recommendedName>
</protein>
<proteinExistence type="predicted"/>
<dbReference type="SUPFAM" id="SSF158472">
    <property type="entry name" value="HAMP domain-like"/>
    <property type="match status" value="1"/>
</dbReference>
<dbReference type="InterPro" id="IPR003660">
    <property type="entry name" value="HAMP_dom"/>
</dbReference>
<feature type="domain" description="HAMP" evidence="2">
    <location>
        <begin position="176"/>
        <end position="222"/>
    </location>
</feature>
<dbReference type="Gene3D" id="3.60.40.10">
    <property type="entry name" value="PPM-type phosphatase domain"/>
    <property type="match status" value="1"/>
</dbReference>
<dbReference type="GO" id="GO:0007165">
    <property type="term" value="P:signal transduction"/>
    <property type="evidence" value="ECO:0007669"/>
    <property type="project" value="InterPro"/>
</dbReference>
<dbReference type="InterPro" id="IPR052016">
    <property type="entry name" value="Bact_Sigma-Reg"/>
</dbReference>
<sequence length="505" mass="56784">MAVGSHRDAFNAHQLVRKLAKDKTDPALARLAADILLRFVENHRQVRSEYVIDHLPTDHTRYEEDPLDSALCAVGALCGQCAEDHHDACFINQVRRILIAAKTRVDPGSAFDGRKTLEMLLNEARWLAERLASAPDGDKSATVCPLPQDQDEEDYATLKEKYEQLREKDIFRGTLISEIVKTIRSVSEGNFEAEMPVHDDPQLGQLATAFNLMLRTVKDAMSHLDLLVADRTGDLHMLNTELQESLEETEAINRKIMDSISYARIIQTSLLADSDRVSAYLPDSFFLWMPRDMVGGDIFYTDSFGDQFVVAVVDCTGHGVPGAFMTMIAASGLRRIVRDDGCHDPGEILKRLNFIVKTSLHQDTDHALSDDGLDAGICFADKGSGELRFAGARISLFHTCDGQIGEIRGNRHSIGYRRSDLSYTFTGHTLPLRENMTFYMATDGFTDQLGGKKELRFGKKRLRKLMALNWNQPVEKQRDIFLNTFNTYKGDREMQDDVTVVGFRV</sequence>
<dbReference type="EMBL" id="BEXT01000001">
    <property type="protein sequence ID" value="GBC61027.1"/>
    <property type="molecule type" value="Genomic_DNA"/>
</dbReference>
<evidence type="ECO:0000313" key="3">
    <source>
        <dbReference type="EMBL" id="GBC61027.1"/>
    </source>
</evidence>
<dbReference type="Gene3D" id="6.10.340.10">
    <property type="match status" value="1"/>
</dbReference>
<dbReference type="CDD" id="cd06225">
    <property type="entry name" value="HAMP"/>
    <property type="match status" value="1"/>
</dbReference>
<dbReference type="SMART" id="SM00304">
    <property type="entry name" value="HAMP"/>
    <property type="match status" value="1"/>
</dbReference>
<accession>A0A401FVM0</accession>
<dbReference type="RefSeq" id="WP_124328367.1">
    <property type="nucleotide sequence ID" value="NZ_BEXT01000001.1"/>
</dbReference>
<dbReference type="PROSITE" id="PS50885">
    <property type="entry name" value="HAMP"/>
    <property type="match status" value="1"/>
</dbReference>
<dbReference type="PANTHER" id="PTHR43156">
    <property type="entry name" value="STAGE II SPORULATION PROTEIN E-RELATED"/>
    <property type="match status" value="1"/>
</dbReference>
<comment type="caution">
    <text evidence="3">The sequence shown here is derived from an EMBL/GenBank/DDBJ whole genome shotgun (WGS) entry which is preliminary data.</text>
</comment>
<organism evidence="3 4">
    <name type="scientific">Desulfonema ishimotonii</name>
    <dbReference type="NCBI Taxonomy" id="45657"/>
    <lineage>
        <taxon>Bacteria</taxon>
        <taxon>Pseudomonadati</taxon>
        <taxon>Thermodesulfobacteriota</taxon>
        <taxon>Desulfobacteria</taxon>
        <taxon>Desulfobacterales</taxon>
        <taxon>Desulfococcaceae</taxon>
        <taxon>Desulfonema</taxon>
    </lineage>
</organism>
<dbReference type="Pfam" id="PF00672">
    <property type="entry name" value="HAMP"/>
    <property type="match status" value="1"/>
</dbReference>
<evidence type="ECO:0000313" key="4">
    <source>
        <dbReference type="Proteomes" id="UP000288096"/>
    </source>
</evidence>
<dbReference type="PANTHER" id="PTHR43156:SF9">
    <property type="entry name" value="HAMP DOMAIN-CONTAINING PROTEIN"/>
    <property type="match status" value="1"/>
</dbReference>
<dbReference type="Proteomes" id="UP000288096">
    <property type="component" value="Unassembled WGS sequence"/>
</dbReference>
<gene>
    <name evidence="3" type="ORF">DENIS_1987</name>
</gene>
<dbReference type="OrthoDB" id="5496380at2"/>
<name>A0A401FVM0_9BACT</name>
<dbReference type="AlphaFoldDB" id="A0A401FVM0"/>
<dbReference type="GO" id="GO:0016791">
    <property type="term" value="F:phosphatase activity"/>
    <property type="evidence" value="ECO:0007669"/>
    <property type="project" value="TreeGrafter"/>
</dbReference>
<dbReference type="InterPro" id="IPR036457">
    <property type="entry name" value="PPM-type-like_dom_sf"/>
</dbReference>
<reference evidence="4" key="1">
    <citation type="submission" date="2017-11" db="EMBL/GenBank/DDBJ databases">
        <authorList>
            <person name="Watanabe M."/>
            <person name="Kojima H."/>
        </authorList>
    </citation>
    <scope>NUCLEOTIDE SEQUENCE [LARGE SCALE GENOMIC DNA]</scope>
    <source>
        <strain evidence="4">Tokyo 01</strain>
    </source>
</reference>
<dbReference type="Pfam" id="PF07228">
    <property type="entry name" value="SpoIIE"/>
    <property type="match status" value="1"/>
</dbReference>
<keyword evidence="4" id="KW-1185">Reference proteome</keyword>
<dbReference type="InterPro" id="IPR001932">
    <property type="entry name" value="PPM-type_phosphatase-like_dom"/>
</dbReference>
<evidence type="ECO:0000259" key="2">
    <source>
        <dbReference type="PROSITE" id="PS50885"/>
    </source>
</evidence>
<evidence type="ECO:0000256" key="1">
    <source>
        <dbReference type="ARBA" id="ARBA00022801"/>
    </source>
</evidence>
<dbReference type="GO" id="GO:0016020">
    <property type="term" value="C:membrane"/>
    <property type="evidence" value="ECO:0007669"/>
    <property type="project" value="InterPro"/>
</dbReference>
<dbReference type="SMART" id="SM00331">
    <property type="entry name" value="PP2C_SIG"/>
    <property type="match status" value="1"/>
</dbReference>